<reference evidence="1" key="1">
    <citation type="submission" date="2023-06" db="EMBL/GenBank/DDBJ databases">
        <title>Genome-scale phylogeny and comparative genomics of the fungal order Sordariales.</title>
        <authorList>
            <consortium name="Lawrence Berkeley National Laboratory"/>
            <person name="Hensen N."/>
            <person name="Bonometti L."/>
            <person name="Westerberg I."/>
            <person name="Brannstrom I.O."/>
            <person name="Guillou S."/>
            <person name="Cros-Aarteil S."/>
            <person name="Calhoun S."/>
            <person name="Haridas S."/>
            <person name="Kuo A."/>
            <person name="Mondo S."/>
            <person name="Pangilinan J."/>
            <person name="Riley R."/>
            <person name="LaButti K."/>
            <person name="Andreopoulos B."/>
            <person name="Lipzen A."/>
            <person name="Chen C."/>
            <person name="Yanf M."/>
            <person name="Daum C."/>
            <person name="Ng V."/>
            <person name="Clum A."/>
            <person name="Steindorff A."/>
            <person name="Ohm R."/>
            <person name="Martin F."/>
            <person name="Silar P."/>
            <person name="Natvig D."/>
            <person name="Lalanne C."/>
            <person name="Gautier V."/>
            <person name="Ament-velasquez S.L."/>
            <person name="Kruys A."/>
            <person name="Hutchinson M.I."/>
            <person name="Powell A.J."/>
            <person name="Barry K."/>
            <person name="Miller A.N."/>
            <person name="Grigoriev I.V."/>
            <person name="Debuchy R."/>
            <person name="Gladieux P."/>
            <person name="Thoren M.H."/>
            <person name="Johannesson H."/>
        </authorList>
    </citation>
    <scope>NUCLEOTIDE SEQUENCE</scope>
    <source>
        <strain evidence="1">SMH2392-1A</strain>
    </source>
</reference>
<dbReference type="AlphaFoldDB" id="A0AA40AWZ4"/>
<proteinExistence type="predicted"/>
<name>A0AA40AWZ4_9PEZI</name>
<dbReference type="GeneID" id="85328546"/>
<evidence type="ECO:0000313" key="1">
    <source>
        <dbReference type="EMBL" id="KAK0723507.1"/>
    </source>
</evidence>
<dbReference type="EMBL" id="JAUIRO010000003">
    <property type="protein sequence ID" value="KAK0723507.1"/>
    <property type="molecule type" value="Genomic_DNA"/>
</dbReference>
<dbReference type="RefSeq" id="XP_060299431.1">
    <property type="nucleotide sequence ID" value="XM_060445276.1"/>
</dbReference>
<sequence>MRLINTATLDVEEFMGDYPGRYAILSHFVKAAAADGFSYAWVAAAGGFSYAWANTRQGQQRRAYKKSARCYAYLADVPDCSKKEIRHAYYGKIKNKDSNISLGMRRLEFLQRLDQHGVVVGERMHWASSRTTTRVENMAYCPLGIFDINMPLLYGEQERAFLRLQGEICKHSHDYTIFAWKQPEDQVITRLSMTACAIAGSLPDPHPTKTTARHRSQPSKNMSNIFASSIDLPAPRI</sequence>
<dbReference type="PANTHER" id="PTHR10622:SF10">
    <property type="entry name" value="HET DOMAIN-CONTAINING PROTEIN"/>
    <property type="match status" value="1"/>
</dbReference>
<gene>
    <name evidence="1" type="ORF">B0T26DRAFT_750771</name>
</gene>
<keyword evidence="2" id="KW-1185">Reference proteome</keyword>
<protein>
    <submittedName>
        <fullName evidence="1">Uncharacterized protein</fullName>
    </submittedName>
</protein>
<organism evidence="1 2">
    <name type="scientific">Lasiosphaeria miniovina</name>
    <dbReference type="NCBI Taxonomy" id="1954250"/>
    <lineage>
        <taxon>Eukaryota</taxon>
        <taxon>Fungi</taxon>
        <taxon>Dikarya</taxon>
        <taxon>Ascomycota</taxon>
        <taxon>Pezizomycotina</taxon>
        <taxon>Sordariomycetes</taxon>
        <taxon>Sordariomycetidae</taxon>
        <taxon>Sordariales</taxon>
        <taxon>Lasiosphaeriaceae</taxon>
        <taxon>Lasiosphaeria</taxon>
    </lineage>
</organism>
<evidence type="ECO:0000313" key="2">
    <source>
        <dbReference type="Proteomes" id="UP001172101"/>
    </source>
</evidence>
<accession>A0AA40AWZ4</accession>
<dbReference type="Proteomes" id="UP001172101">
    <property type="component" value="Unassembled WGS sequence"/>
</dbReference>
<comment type="caution">
    <text evidence="1">The sequence shown here is derived from an EMBL/GenBank/DDBJ whole genome shotgun (WGS) entry which is preliminary data.</text>
</comment>
<dbReference type="PANTHER" id="PTHR10622">
    <property type="entry name" value="HET DOMAIN-CONTAINING PROTEIN"/>
    <property type="match status" value="1"/>
</dbReference>